<dbReference type="PANTHER" id="PTHR37984:SF5">
    <property type="entry name" value="PROTEIN NYNRIN-LIKE"/>
    <property type="match status" value="1"/>
</dbReference>
<accession>A0A5N4A4J3</accession>
<keyword evidence="4" id="KW-1185">Reference proteome</keyword>
<dbReference type="EC" id="2.7.7.49" evidence="1"/>
<evidence type="ECO:0000256" key="1">
    <source>
        <dbReference type="ARBA" id="ARBA00012493"/>
    </source>
</evidence>
<dbReference type="EMBL" id="VVIM01000010">
    <property type="protein sequence ID" value="KAB0792227.1"/>
    <property type="molecule type" value="Genomic_DNA"/>
</dbReference>
<gene>
    <name evidence="3" type="ORF">PPYR_14186</name>
</gene>
<evidence type="ECO:0000259" key="2">
    <source>
        <dbReference type="Pfam" id="PF17921"/>
    </source>
</evidence>
<dbReference type="Gene3D" id="2.30.30.140">
    <property type="match status" value="1"/>
</dbReference>
<sequence length="259" mass="30853">MSEFKIKNELQLLKSVIINGWPKNIKYVNDAVKIYWKYKHELTVINDLIFRNTALVIPRLMRKEMLERVHYNHSGIQKCLKIASESIYWPTMNNDIKQTIINCEICMKYSNSQIKEPLQSHEIPRIPWNKVGCDLFEIRGQKYLLVIDYYSKYLEIEKLELDIGMHVMVQIKPNTVWTPGRVVSILRNRTYKVKMENGAILIRNRKFIKINYKRNCPSFTMRKEGSEQRVDRNDIRPEPTKVYIDIENENNNVIENKSE</sequence>
<comment type="caution">
    <text evidence="3">The sequence shown here is derived from an EMBL/GenBank/DDBJ whole genome shotgun (WGS) entry which is preliminary data.</text>
</comment>
<dbReference type="GO" id="GO:0003964">
    <property type="term" value="F:RNA-directed DNA polymerase activity"/>
    <property type="evidence" value="ECO:0007669"/>
    <property type="project" value="UniProtKB-EC"/>
</dbReference>
<dbReference type="Proteomes" id="UP000327044">
    <property type="component" value="Unassembled WGS sequence"/>
</dbReference>
<evidence type="ECO:0000313" key="4">
    <source>
        <dbReference type="Proteomes" id="UP000327044"/>
    </source>
</evidence>
<dbReference type="InterPro" id="IPR050951">
    <property type="entry name" value="Retrovirus_Pol_polyprotein"/>
</dbReference>
<dbReference type="PANTHER" id="PTHR37984">
    <property type="entry name" value="PROTEIN CBG26694"/>
    <property type="match status" value="1"/>
</dbReference>
<protein>
    <recommendedName>
        <fullName evidence="1">RNA-directed DNA polymerase</fullName>
        <ecNumber evidence="1">2.7.7.49</ecNumber>
    </recommendedName>
</protein>
<organism evidence="3 4">
    <name type="scientific">Photinus pyralis</name>
    <name type="common">Common eastern firefly</name>
    <name type="synonym">Lampyris pyralis</name>
    <dbReference type="NCBI Taxonomy" id="7054"/>
    <lineage>
        <taxon>Eukaryota</taxon>
        <taxon>Metazoa</taxon>
        <taxon>Ecdysozoa</taxon>
        <taxon>Arthropoda</taxon>
        <taxon>Hexapoda</taxon>
        <taxon>Insecta</taxon>
        <taxon>Pterygota</taxon>
        <taxon>Neoptera</taxon>
        <taxon>Endopterygota</taxon>
        <taxon>Coleoptera</taxon>
        <taxon>Polyphaga</taxon>
        <taxon>Elateriformia</taxon>
        <taxon>Elateroidea</taxon>
        <taxon>Lampyridae</taxon>
        <taxon>Lampyrinae</taxon>
        <taxon>Photinus</taxon>
    </lineage>
</organism>
<dbReference type="AlphaFoldDB" id="A0A5N4A4J3"/>
<dbReference type="Gene3D" id="1.10.340.70">
    <property type="match status" value="1"/>
</dbReference>
<dbReference type="InterPro" id="IPR041588">
    <property type="entry name" value="Integrase_H2C2"/>
</dbReference>
<feature type="domain" description="Integrase zinc-binding" evidence="2">
    <location>
        <begin position="57"/>
        <end position="110"/>
    </location>
</feature>
<dbReference type="FunFam" id="1.10.340.70:FF:000003">
    <property type="entry name" value="Protein CBG25708"/>
    <property type="match status" value="1"/>
</dbReference>
<dbReference type="Pfam" id="PF17921">
    <property type="entry name" value="Integrase_H2C2"/>
    <property type="match status" value="1"/>
</dbReference>
<dbReference type="InParanoid" id="A0A5N4A4J3"/>
<proteinExistence type="predicted"/>
<name>A0A5N4A4J3_PHOPY</name>
<reference evidence="3 4" key="1">
    <citation type="journal article" date="2018" name="Elife">
        <title>Firefly genomes illuminate parallel origins of bioluminescence in beetles.</title>
        <authorList>
            <person name="Fallon T.R."/>
            <person name="Lower S.E."/>
            <person name="Chang C.H."/>
            <person name="Bessho-Uehara M."/>
            <person name="Martin G.J."/>
            <person name="Bewick A.J."/>
            <person name="Behringer M."/>
            <person name="Debat H.J."/>
            <person name="Wong I."/>
            <person name="Day J.C."/>
            <person name="Suvorov A."/>
            <person name="Silva C.J."/>
            <person name="Stanger-Hall K.F."/>
            <person name="Hall D.W."/>
            <person name="Schmitz R.J."/>
            <person name="Nelson D.R."/>
            <person name="Lewis S.M."/>
            <person name="Shigenobu S."/>
            <person name="Bybee S.M."/>
            <person name="Larracuente A.M."/>
            <person name="Oba Y."/>
            <person name="Weng J.K."/>
        </authorList>
    </citation>
    <scope>NUCLEOTIDE SEQUENCE [LARGE SCALE GENOMIC DNA]</scope>
    <source>
        <strain evidence="3">1611_PpyrPB1</strain>
        <tissue evidence="3">Whole body</tissue>
    </source>
</reference>
<evidence type="ECO:0000313" key="3">
    <source>
        <dbReference type="EMBL" id="KAB0792227.1"/>
    </source>
</evidence>